<evidence type="ECO:0000313" key="4">
    <source>
        <dbReference type="EMBL" id="MDC0718159.1"/>
    </source>
</evidence>
<protein>
    <submittedName>
        <fullName evidence="4">Nitroreductase family protein</fullName>
    </submittedName>
</protein>
<dbReference type="PANTHER" id="PTHR43673:SF10">
    <property type="entry name" value="NADH DEHYDROGENASE_NAD(P)H NITROREDUCTASE XCC3605-RELATED"/>
    <property type="match status" value="1"/>
</dbReference>
<dbReference type="InterPro" id="IPR029479">
    <property type="entry name" value="Nitroreductase"/>
</dbReference>
<dbReference type="PANTHER" id="PTHR43673">
    <property type="entry name" value="NAD(P)H NITROREDUCTASE YDGI-RELATED"/>
    <property type="match status" value="1"/>
</dbReference>
<comment type="similarity">
    <text evidence="1">Belongs to the nitroreductase family.</text>
</comment>
<dbReference type="InterPro" id="IPR000415">
    <property type="entry name" value="Nitroreductase-like"/>
</dbReference>
<dbReference type="Pfam" id="PF00881">
    <property type="entry name" value="Nitroreductase"/>
    <property type="match status" value="2"/>
</dbReference>
<feature type="domain" description="Nitroreductase" evidence="3">
    <location>
        <begin position="77"/>
        <end position="160"/>
    </location>
</feature>
<reference evidence="4 5" key="1">
    <citation type="submission" date="2022-11" db="EMBL/GenBank/DDBJ databases">
        <title>Minimal conservation of predation-associated metabolite biosynthetic gene clusters underscores biosynthetic potential of Myxococcota including descriptions for ten novel species: Archangium lansinium sp. nov., Myxococcus landrumus sp. nov., Nannocystis bai.</title>
        <authorList>
            <person name="Ahearne A."/>
            <person name="Stevens C."/>
            <person name="Dowd S."/>
        </authorList>
    </citation>
    <scope>NUCLEOTIDE SEQUENCE [LARGE SCALE GENOMIC DNA]</scope>
    <source>
        <strain evidence="4 5">BB15-2</strain>
    </source>
</reference>
<keyword evidence="5" id="KW-1185">Reference proteome</keyword>
<evidence type="ECO:0000256" key="2">
    <source>
        <dbReference type="ARBA" id="ARBA00023002"/>
    </source>
</evidence>
<dbReference type="CDD" id="cd02138">
    <property type="entry name" value="TdsD-like"/>
    <property type="match status" value="1"/>
</dbReference>
<accession>A0ABT5DX50</accession>
<dbReference type="Proteomes" id="UP001221686">
    <property type="component" value="Unassembled WGS sequence"/>
</dbReference>
<evidence type="ECO:0000256" key="1">
    <source>
        <dbReference type="ARBA" id="ARBA00007118"/>
    </source>
</evidence>
<name>A0ABT5DX50_9BACT</name>
<gene>
    <name evidence="4" type="ORF">POL25_14725</name>
</gene>
<evidence type="ECO:0000313" key="5">
    <source>
        <dbReference type="Proteomes" id="UP001221686"/>
    </source>
</evidence>
<dbReference type="EMBL" id="JAQNDL010000001">
    <property type="protein sequence ID" value="MDC0718159.1"/>
    <property type="molecule type" value="Genomic_DNA"/>
</dbReference>
<evidence type="ECO:0000259" key="3">
    <source>
        <dbReference type="Pfam" id="PF00881"/>
    </source>
</evidence>
<dbReference type="SUPFAM" id="SSF55469">
    <property type="entry name" value="FMN-dependent nitroreductase-like"/>
    <property type="match status" value="1"/>
</dbReference>
<dbReference type="RefSeq" id="WP_272086640.1">
    <property type="nucleotide sequence ID" value="NZ_JAQNDL010000001.1"/>
</dbReference>
<keyword evidence="2" id="KW-0560">Oxidoreductase</keyword>
<organism evidence="4 5">
    <name type="scientific">Nannocystis bainbridge</name>
    <dbReference type="NCBI Taxonomy" id="2995303"/>
    <lineage>
        <taxon>Bacteria</taxon>
        <taxon>Pseudomonadati</taxon>
        <taxon>Myxococcota</taxon>
        <taxon>Polyangia</taxon>
        <taxon>Nannocystales</taxon>
        <taxon>Nannocystaceae</taxon>
        <taxon>Nannocystis</taxon>
    </lineage>
</organism>
<proteinExistence type="inferred from homology"/>
<feature type="domain" description="Nitroreductase" evidence="3">
    <location>
        <begin position="18"/>
        <end position="57"/>
    </location>
</feature>
<comment type="caution">
    <text evidence="4">The sequence shown here is derived from an EMBL/GenBank/DDBJ whole genome shotgun (WGS) entry which is preliminary data.</text>
</comment>
<dbReference type="Gene3D" id="3.40.109.10">
    <property type="entry name" value="NADH Oxidase"/>
    <property type="match status" value="1"/>
</dbReference>
<sequence>MTATTRTPDAEVHPMFLDRWSPRAFRPGSLTDAQLASLFEAMRWAPSSYNEQPWMVVYGHGTGTDDHKRVLGCLVPFNQSWAQSAPLVMILFGRRRFASSGKANRHAGFDCGSAWMSLALQARVLGLHAHAMAGFDEAKTYTELGVPEPDFEAMAAIAVGVQGDVADLPEGLRAREAASSRVPAASFLHRGRFSAAG</sequence>